<dbReference type="EMBL" id="VEWK01000017">
    <property type="protein sequence ID" value="TNV09020.1"/>
    <property type="molecule type" value="Genomic_DNA"/>
</dbReference>
<organism evidence="2 3">
    <name type="scientific">Brucella pecoris</name>
    <dbReference type="NCBI Taxonomy" id="867683"/>
    <lineage>
        <taxon>Bacteria</taxon>
        <taxon>Pseudomonadati</taxon>
        <taxon>Pseudomonadota</taxon>
        <taxon>Alphaproteobacteria</taxon>
        <taxon>Hyphomicrobiales</taxon>
        <taxon>Brucellaceae</taxon>
        <taxon>Brucella/Ochrobactrum group</taxon>
        <taxon>Brucella</taxon>
    </lineage>
</organism>
<accession>A0A5C5CCI7</accession>
<sequence>MKKQRNRNIGWEPVSIRPRHDEDTTASRSDLRNAHEQMTSPSKDWTQLANILRRSCGGFSRSRSPRHSLPRSKRNG</sequence>
<comment type="caution">
    <text evidence="2">The sequence shown here is derived from an EMBL/GenBank/DDBJ whole genome shotgun (WGS) entry which is preliminary data.</text>
</comment>
<feature type="compositionally biased region" description="Basic and acidic residues" evidence="1">
    <location>
        <begin position="18"/>
        <end position="35"/>
    </location>
</feature>
<evidence type="ECO:0000313" key="2">
    <source>
        <dbReference type="EMBL" id="TNV09020.1"/>
    </source>
</evidence>
<evidence type="ECO:0000313" key="3">
    <source>
        <dbReference type="Proteomes" id="UP000313390"/>
    </source>
</evidence>
<name>A0A5C5CCI7_9HYPH</name>
<reference evidence="2 3" key="1">
    <citation type="journal article" date="2011" name="Int. J. Syst. Evol. Microbiol.">
        <title>Ochrobactrum pecoris sp. nov., isolated from farm animals.</title>
        <authorList>
            <person name="Kampfer P."/>
            <person name="Huber B."/>
            <person name="Busse H.J."/>
            <person name="Scholz H.C."/>
            <person name="Tomaso H."/>
            <person name="Hotzel H."/>
            <person name="Melzer F."/>
        </authorList>
    </citation>
    <scope>NUCLEOTIDE SEQUENCE [LARGE SCALE GENOMIC DNA]</scope>
    <source>
        <strain evidence="2 3">08RB2639</strain>
    </source>
</reference>
<feature type="compositionally biased region" description="Basic residues" evidence="1">
    <location>
        <begin position="63"/>
        <end position="76"/>
    </location>
</feature>
<feature type="compositionally biased region" description="Polar residues" evidence="1">
    <location>
        <begin position="36"/>
        <end position="49"/>
    </location>
</feature>
<evidence type="ECO:0000256" key="1">
    <source>
        <dbReference type="SAM" id="MobiDB-lite"/>
    </source>
</evidence>
<proteinExistence type="predicted"/>
<dbReference type="Proteomes" id="UP000313390">
    <property type="component" value="Unassembled WGS sequence"/>
</dbReference>
<feature type="compositionally biased region" description="Low complexity" evidence="1">
    <location>
        <begin position="53"/>
        <end position="62"/>
    </location>
</feature>
<protein>
    <submittedName>
        <fullName evidence="2">Uncharacterized protein</fullName>
    </submittedName>
</protein>
<dbReference type="AlphaFoldDB" id="A0A5C5CCI7"/>
<feature type="region of interest" description="Disordered" evidence="1">
    <location>
        <begin position="1"/>
        <end position="76"/>
    </location>
</feature>
<gene>
    <name evidence="2" type="ORF">FIB18_22365</name>
</gene>